<dbReference type="Proteomes" id="UP000004477">
    <property type="component" value="Unassembled WGS sequence"/>
</dbReference>
<dbReference type="AlphaFoldDB" id="D1PHX1"/>
<reference evidence="1" key="1">
    <citation type="submission" date="2009-11" db="EMBL/GenBank/DDBJ databases">
        <authorList>
            <person name="Weinstock G."/>
            <person name="Sodergren E."/>
            <person name="Clifton S."/>
            <person name="Fulton L."/>
            <person name="Fulton B."/>
            <person name="Courtney L."/>
            <person name="Fronick C."/>
            <person name="Harrison M."/>
            <person name="Strong C."/>
            <person name="Farmer C."/>
            <person name="Delahaunty K."/>
            <person name="Markovic C."/>
            <person name="Hall O."/>
            <person name="Minx P."/>
            <person name="Tomlinson C."/>
            <person name="Mitreva M."/>
            <person name="Nelson J."/>
            <person name="Hou S."/>
            <person name="Wollam A."/>
            <person name="Pepin K.H."/>
            <person name="Johnson M."/>
            <person name="Bhonagiri V."/>
            <person name="Nash W.E."/>
            <person name="Warren W."/>
            <person name="Chinwalla A."/>
            <person name="Mardis E.R."/>
            <person name="Wilson R.K."/>
        </authorList>
    </citation>
    <scope>NUCLEOTIDE SEQUENCE [LARGE SCALE GENOMIC DNA]</scope>
    <source>
        <strain evidence="1">DSM 18205</strain>
    </source>
</reference>
<evidence type="ECO:0000313" key="1">
    <source>
        <dbReference type="EMBL" id="EFB33697.1"/>
    </source>
</evidence>
<dbReference type="HOGENOM" id="CLU_3171567_0_0_10"/>
<keyword evidence="2" id="KW-1185">Reference proteome</keyword>
<proteinExistence type="predicted"/>
<evidence type="ECO:0000313" key="2">
    <source>
        <dbReference type="Proteomes" id="UP000004477"/>
    </source>
</evidence>
<name>D1PHX1_9BACT</name>
<accession>D1PHX1</accession>
<gene>
    <name evidence="1" type="ORF">PREVCOP_06848</name>
</gene>
<sequence length="47" mass="5041">MSETLSVTMSETSRVVKRNLAVMQKAGILRHDGSDKTAVGGISISDY</sequence>
<protein>
    <submittedName>
        <fullName evidence="1">Uncharacterized protein</fullName>
    </submittedName>
</protein>
<organism evidence="1 2">
    <name type="scientific">Segatella copri DSM 18205</name>
    <dbReference type="NCBI Taxonomy" id="537011"/>
    <lineage>
        <taxon>Bacteria</taxon>
        <taxon>Pseudomonadati</taxon>
        <taxon>Bacteroidota</taxon>
        <taxon>Bacteroidia</taxon>
        <taxon>Bacteroidales</taxon>
        <taxon>Prevotellaceae</taxon>
        <taxon>Segatella</taxon>
    </lineage>
</organism>
<comment type="caution">
    <text evidence="1">The sequence shown here is derived from an EMBL/GenBank/DDBJ whole genome shotgun (WGS) entry which is preliminary data.</text>
</comment>
<dbReference type="PaxDb" id="537011-PREVCOP_06848"/>
<dbReference type="EMBL" id="ACBX02000063">
    <property type="protein sequence ID" value="EFB33697.1"/>
    <property type="molecule type" value="Genomic_DNA"/>
</dbReference>